<keyword evidence="1" id="KW-0472">Membrane</keyword>
<comment type="caution">
    <text evidence="2">The sequence shown here is derived from an EMBL/GenBank/DDBJ whole genome shotgun (WGS) entry which is preliminary data.</text>
</comment>
<reference evidence="2" key="1">
    <citation type="submission" date="2019-11" db="EMBL/GenBank/DDBJ databases">
        <authorList>
            <person name="Liu Y."/>
            <person name="Hou J."/>
            <person name="Li T.-Q."/>
            <person name="Guan C.-H."/>
            <person name="Wu X."/>
            <person name="Wu H.-Z."/>
            <person name="Ling F."/>
            <person name="Zhang R."/>
            <person name="Shi X.-G."/>
            <person name="Ren J.-P."/>
            <person name="Chen E.-F."/>
            <person name="Sun J.-M."/>
        </authorList>
    </citation>
    <scope>NUCLEOTIDE SEQUENCE</scope>
    <source>
        <strain evidence="2">Adult_tree_wgs_1</strain>
        <tissue evidence="2">Leaves</tissue>
    </source>
</reference>
<sequence>MAIMKKIVGDTTQKRMGYNQLMGFLVSMMGGPLPLHLFFKDFCVPSGGTGCFSLRSSRISATEGDRVAADGGIYTTK</sequence>
<evidence type="ECO:0000256" key="1">
    <source>
        <dbReference type="SAM" id="Phobius"/>
    </source>
</evidence>
<dbReference type="Proteomes" id="UP000626092">
    <property type="component" value="Unassembled WGS sequence"/>
</dbReference>
<keyword evidence="1" id="KW-1133">Transmembrane helix</keyword>
<keyword evidence="1" id="KW-0812">Transmembrane</keyword>
<keyword evidence="3" id="KW-1185">Reference proteome</keyword>
<dbReference type="AlphaFoldDB" id="A0A834GJB1"/>
<evidence type="ECO:0000313" key="2">
    <source>
        <dbReference type="EMBL" id="KAF7133389.1"/>
    </source>
</evidence>
<organism evidence="2 3">
    <name type="scientific">Rhododendron simsii</name>
    <name type="common">Sims's rhododendron</name>
    <dbReference type="NCBI Taxonomy" id="118357"/>
    <lineage>
        <taxon>Eukaryota</taxon>
        <taxon>Viridiplantae</taxon>
        <taxon>Streptophyta</taxon>
        <taxon>Embryophyta</taxon>
        <taxon>Tracheophyta</taxon>
        <taxon>Spermatophyta</taxon>
        <taxon>Magnoliopsida</taxon>
        <taxon>eudicotyledons</taxon>
        <taxon>Gunneridae</taxon>
        <taxon>Pentapetalae</taxon>
        <taxon>asterids</taxon>
        <taxon>Ericales</taxon>
        <taxon>Ericaceae</taxon>
        <taxon>Ericoideae</taxon>
        <taxon>Rhodoreae</taxon>
        <taxon>Rhododendron</taxon>
    </lineage>
</organism>
<accession>A0A834GJB1</accession>
<dbReference type="EMBL" id="WJXA01000009">
    <property type="protein sequence ID" value="KAF7133389.1"/>
    <property type="molecule type" value="Genomic_DNA"/>
</dbReference>
<dbReference type="OrthoDB" id="10292481at2759"/>
<feature type="transmembrane region" description="Helical" evidence="1">
    <location>
        <begin position="21"/>
        <end position="39"/>
    </location>
</feature>
<gene>
    <name evidence="2" type="ORF">RHSIM_Rhsim09G0041800</name>
</gene>
<proteinExistence type="predicted"/>
<name>A0A834GJB1_RHOSS</name>
<protein>
    <submittedName>
        <fullName evidence="2">Uncharacterized protein</fullName>
    </submittedName>
</protein>
<evidence type="ECO:0000313" key="3">
    <source>
        <dbReference type="Proteomes" id="UP000626092"/>
    </source>
</evidence>